<dbReference type="OrthoDB" id="3186107at2"/>
<dbReference type="CDD" id="cd05797">
    <property type="entry name" value="Ribosomal_L10"/>
    <property type="match status" value="1"/>
</dbReference>
<dbReference type="HAMAP" id="MF_00362">
    <property type="entry name" value="Ribosomal_uL10"/>
    <property type="match status" value="1"/>
</dbReference>
<dbReference type="GO" id="GO:0015934">
    <property type="term" value="C:large ribosomal subunit"/>
    <property type="evidence" value="ECO:0007669"/>
    <property type="project" value="InterPro"/>
</dbReference>
<name>T0JQX6_9BACT</name>
<dbReference type="GO" id="GO:0070180">
    <property type="term" value="F:large ribosomal subunit rRNA binding"/>
    <property type="evidence" value="ECO:0007669"/>
    <property type="project" value="UniProtKB-UniRule"/>
</dbReference>
<dbReference type="Gene3D" id="3.30.70.1730">
    <property type="match status" value="1"/>
</dbReference>
<evidence type="ECO:0000256" key="5">
    <source>
        <dbReference type="ARBA" id="ARBA00035202"/>
    </source>
</evidence>
<keyword evidence="6" id="KW-0694">RNA-binding</keyword>
<proteinExistence type="inferred from homology"/>
<dbReference type="InterPro" id="IPR001790">
    <property type="entry name" value="Ribosomal_uL10"/>
</dbReference>
<sequence length="161" mass="17561">MTKTQKAEIIEVLSTEFKDAQSVIFCDYKGLSVPELESLRIAARAKEAKVQVVKNTLATIALKNAQLSGVELKDTNILVWGADSVATSKVVSDFAKKNDKFIIKSAYVDREVSDAARVEAFAKLPGREELLGMLAATWMAPLTNLGFGLNALKEKKEQEAA</sequence>
<dbReference type="GO" id="GO:0006412">
    <property type="term" value="P:translation"/>
    <property type="evidence" value="ECO:0007669"/>
    <property type="project" value="UniProtKB-UniRule"/>
</dbReference>
<dbReference type="PANTHER" id="PTHR11560">
    <property type="entry name" value="39S RIBOSOMAL PROTEIN L10, MITOCHONDRIAL"/>
    <property type="match status" value="1"/>
</dbReference>
<dbReference type="RefSeq" id="WP_021287672.1">
    <property type="nucleotide sequence ID" value="NZ_AUPZ01000009.1"/>
</dbReference>
<evidence type="ECO:0000256" key="3">
    <source>
        <dbReference type="ARBA" id="ARBA00022980"/>
    </source>
</evidence>
<dbReference type="eggNOG" id="COG0244">
    <property type="taxonomic scope" value="Bacteria"/>
</dbReference>
<organism evidence="7 8">
    <name type="scientific">Sulfurimonas hongkongensis</name>
    <dbReference type="NCBI Taxonomy" id="1172190"/>
    <lineage>
        <taxon>Bacteria</taxon>
        <taxon>Pseudomonadati</taxon>
        <taxon>Campylobacterota</taxon>
        <taxon>Epsilonproteobacteria</taxon>
        <taxon>Campylobacterales</taxon>
        <taxon>Sulfurimonadaceae</taxon>
        <taxon>Sulfurimonas</taxon>
    </lineage>
</organism>
<evidence type="ECO:0000256" key="2">
    <source>
        <dbReference type="ARBA" id="ARBA00008889"/>
    </source>
</evidence>
<dbReference type="InterPro" id="IPR043141">
    <property type="entry name" value="Ribosomal_uL10-like_sf"/>
</dbReference>
<dbReference type="PROSITE" id="PS01109">
    <property type="entry name" value="RIBOSOMAL_L10"/>
    <property type="match status" value="1"/>
</dbReference>
<evidence type="ECO:0000313" key="7">
    <source>
        <dbReference type="EMBL" id="EQB39227.1"/>
    </source>
</evidence>
<evidence type="ECO:0000256" key="4">
    <source>
        <dbReference type="ARBA" id="ARBA00023274"/>
    </source>
</evidence>
<comment type="function">
    <text evidence="1 6">Forms part of the ribosomal stalk, playing a central role in the interaction of the ribosome with GTP-bound translation factors.</text>
</comment>
<dbReference type="AlphaFoldDB" id="T0JQX6"/>
<dbReference type="InterPro" id="IPR047865">
    <property type="entry name" value="Ribosomal_uL10_bac_type"/>
</dbReference>
<evidence type="ECO:0000256" key="6">
    <source>
        <dbReference type="HAMAP-Rule" id="MF_00362"/>
    </source>
</evidence>
<protein>
    <recommendedName>
        <fullName evidence="5 6">Large ribosomal subunit protein uL10</fullName>
    </recommendedName>
</protein>
<comment type="similarity">
    <text evidence="2 6">Belongs to the universal ribosomal protein uL10 family.</text>
</comment>
<comment type="subunit">
    <text evidence="6">Part of the ribosomal stalk of the 50S ribosomal subunit. The N-terminus interacts with L11 and the large rRNA to form the base of the stalk. The C-terminus forms an elongated spine to which L12 dimers bind in a sequential fashion forming a multimeric L10(L12)X complex.</text>
</comment>
<keyword evidence="3 6" id="KW-0689">Ribosomal protein</keyword>
<dbReference type="GO" id="GO:0003735">
    <property type="term" value="F:structural constituent of ribosome"/>
    <property type="evidence" value="ECO:0007669"/>
    <property type="project" value="InterPro"/>
</dbReference>
<accession>T0JQX6</accession>
<keyword evidence="4 6" id="KW-0687">Ribonucleoprotein</keyword>
<evidence type="ECO:0000313" key="8">
    <source>
        <dbReference type="Proteomes" id="UP000015520"/>
    </source>
</evidence>
<keyword evidence="8" id="KW-1185">Reference proteome</keyword>
<dbReference type="Pfam" id="PF00466">
    <property type="entry name" value="Ribosomal_L10"/>
    <property type="match status" value="1"/>
</dbReference>
<evidence type="ECO:0000256" key="1">
    <source>
        <dbReference type="ARBA" id="ARBA00002633"/>
    </source>
</evidence>
<comment type="caution">
    <text evidence="7">The sequence shown here is derived from an EMBL/GenBank/DDBJ whole genome shotgun (WGS) entry which is preliminary data.</text>
</comment>
<reference evidence="7 8" key="1">
    <citation type="submission" date="2013-07" db="EMBL/GenBank/DDBJ databases">
        <title>Sulfurimonas hongkongensis AST-10 Genome Sequencing.</title>
        <authorList>
            <person name="Cai L."/>
            <person name="Zhang T."/>
        </authorList>
    </citation>
    <scope>NUCLEOTIDE SEQUENCE [LARGE SCALE GENOMIC DNA]</scope>
    <source>
        <strain evidence="7 8">AST-10</strain>
    </source>
</reference>
<dbReference type="SUPFAM" id="SSF160369">
    <property type="entry name" value="Ribosomal protein L10-like"/>
    <property type="match status" value="1"/>
</dbReference>
<keyword evidence="6" id="KW-0699">rRNA-binding</keyword>
<dbReference type="PATRIC" id="fig|1172190.3.peg.1368"/>
<dbReference type="Proteomes" id="UP000015520">
    <property type="component" value="Unassembled WGS sequence"/>
</dbReference>
<dbReference type="NCBIfam" id="NF000955">
    <property type="entry name" value="PRK00099.1-1"/>
    <property type="match status" value="1"/>
</dbReference>
<dbReference type="InterPro" id="IPR022973">
    <property type="entry name" value="Ribosomal_uL10_bac"/>
</dbReference>
<gene>
    <name evidence="6" type="primary">rplJ</name>
    <name evidence="7" type="ORF">M947_07050</name>
</gene>
<dbReference type="InterPro" id="IPR002363">
    <property type="entry name" value="Ribosomal_uL10_CS_bac"/>
</dbReference>
<dbReference type="STRING" id="1172190.M947_07050"/>
<dbReference type="EMBL" id="AUPZ01000009">
    <property type="protein sequence ID" value="EQB39227.1"/>
    <property type="molecule type" value="Genomic_DNA"/>
</dbReference>